<dbReference type="Gene3D" id="1.20.1560.10">
    <property type="entry name" value="ABC transporter type 1, transmembrane domain"/>
    <property type="match status" value="1"/>
</dbReference>
<gene>
    <name evidence="14" type="ORF">B5G02_01315</name>
</gene>
<feature type="transmembrane region" description="Helical" evidence="11">
    <location>
        <begin position="276"/>
        <end position="302"/>
    </location>
</feature>
<evidence type="ECO:0000256" key="3">
    <source>
        <dbReference type="ARBA" id="ARBA00022475"/>
    </source>
</evidence>
<feature type="transmembrane region" description="Helical" evidence="11">
    <location>
        <begin position="21"/>
        <end position="41"/>
    </location>
</feature>
<keyword evidence="4 11" id="KW-0812">Transmembrane</keyword>
<dbReference type="InterPro" id="IPR011527">
    <property type="entry name" value="ABC1_TM_dom"/>
</dbReference>
<dbReference type="InterPro" id="IPR017871">
    <property type="entry name" value="ABC_transporter-like_CS"/>
</dbReference>
<dbReference type="Pfam" id="PF00664">
    <property type="entry name" value="ABC_membrane"/>
    <property type="match status" value="1"/>
</dbReference>
<proteinExistence type="inferred from homology"/>
<dbReference type="GO" id="GO:0016887">
    <property type="term" value="F:ATP hydrolysis activity"/>
    <property type="evidence" value="ECO:0007669"/>
    <property type="project" value="InterPro"/>
</dbReference>
<dbReference type="GO" id="GO:0015421">
    <property type="term" value="F:ABC-type oligopeptide transporter activity"/>
    <property type="evidence" value="ECO:0007669"/>
    <property type="project" value="TreeGrafter"/>
</dbReference>
<evidence type="ECO:0000256" key="2">
    <source>
        <dbReference type="ARBA" id="ARBA00022448"/>
    </source>
</evidence>
<dbReference type="PROSITE" id="PS50893">
    <property type="entry name" value="ABC_TRANSPORTER_2"/>
    <property type="match status" value="1"/>
</dbReference>
<evidence type="ECO:0000256" key="11">
    <source>
        <dbReference type="SAM" id="Phobius"/>
    </source>
</evidence>
<dbReference type="PANTHER" id="PTHR43394">
    <property type="entry name" value="ATP-DEPENDENT PERMEASE MDL1, MITOCHONDRIAL"/>
    <property type="match status" value="1"/>
</dbReference>
<dbReference type="Proteomes" id="UP000195781">
    <property type="component" value="Unassembled WGS sequence"/>
</dbReference>
<keyword evidence="6" id="KW-0067">ATP-binding</keyword>
<dbReference type="CDD" id="cd18548">
    <property type="entry name" value="ABC_6TM_Tm287_like"/>
    <property type="match status" value="1"/>
</dbReference>
<protein>
    <submittedName>
        <fullName evidence="14">ABC transporter</fullName>
    </submittedName>
</protein>
<evidence type="ECO:0000256" key="10">
    <source>
        <dbReference type="SAM" id="MobiDB-lite"/>
    </source>
</evidence>
<dbReference type="EMBL" id="NFIE01000002">
    <property type="protein sequence ID" value="OUN89701.1"/>
    <property type="molecule type" value="Genomic_DNA"/>
</dbReference>
<keyword evidence="15" id="KW-1185">Reference proteome</keyword>
<feature type="compositionally biased region" description="Acidic residues" evidence="10">
    <location>
        <begin position="578"/>
        <end position="593"/>
    </location>
</feature>
<dbReference type="InterPro" id="IPR003593">
    <property type="entry name" value="AAA+_ATPase"/>
</dbReference>
<dbReference type="GO" id="GO:0005886">
    <property type="term" value="C:plasma membrane"/>
    <property type="evidence" value="ECO:0007669"/>
    <property type="project" value="UniProtKB-SubCell"/>
</dbReference>
<dbReference type="SMART" id="SM00382">
    <property type="entry name" value="AAA"/>
    <property type="match status" value="1"/>
</dbReference>
<evidence type="ECO:0000256" key="9">
    <source>
        <dbReference type="ARBA" id="ARBA00023455"/>
    </source>
</evidence>
<keyword evidence="3" id="KW-1003">Cell membrane</keyword>
<comment type="similarity">
    <text evidence="9">Belongs to the ABC transporter superfamily. Siderophore-Fe(3+) uptake transporter (SIUT) (TC 3.A.1.21) family.</text>
</comment>
<keyword evidence="5" id="KW-0547">Nucleotide-binding</keyword>
<dbReference type="InterPro" id="IPR003439">
    <property type="entry name" value="ABC_transporter-like_ATP-bd"/>
</dbReference>
<evidence type="ECO:0000256" key="8">
    <source>
        <dbReference type="ARBA" id="ARBA00023136"/>
    </source>
</evidence>
<evidence type="ECO:0000313" key="15">
    <source>
        <dbReference type="Proteomes" id="UP000195781"/>
    </source>
</evidence>
<evidence type="ECO:0000256" key="6">
    <source>
        <dbReference type="ARBA" id="ARBA00022840"/>
    </source>
</evidence>
<evidence type="ECO:0000256" key="5">
    <source>
        <dbReference type="ARBA" id="ARBA00022741"/>
    </source>
</evidence>
<dbReference type="PROSITE" id="PS50929">
    <property type="entry name" value="ABC_TM1F"/>
    <property type="match status" value="1"/>
</dbReference>
<dbReference type="Gene3D" id="3.40.50.300">
    <property type="entry name" value="P-loop containing nucleotide triphosphate hydrolases"/>
    <property type="match status" value="1"/>
</dbReference>
<dbReference type="Pfam" id="PF00005">
    <property type="entry name" value="ABC_tran"/>
    <property type="match status" value="1"/>
</dbReference>
<dbReference type="OrthoDB" id="9806127at2"/>
<keyword evidence="8 11" id="KW-0472">Membrane</keyword>
<dbReference type="GO" id="GO:0005524">
    <property type="term" value="F:ATP binding"/>
    <property type="evidence" value="ECO:0007669"/>
    <property type="project" value="UniProtKB-KW"/>
</dbReference>
<dbReference type="RefSeq" id="WP_019240176.1">
    <property type="nucleotide sequence ID" value="NZ_CABKRW010000019.1"/>
</dbReference>
<keyword evidence="2" id="KW-0813">Transport</keyword>
<reference evidence="15" key="1">
    <citation type="submission" date="2017-04" db="EMBL/GenBank/DDBJ databases">
        <title>Function of individual gut microbiota members based on whole genome sequencing of pure cultures obtained from chicken caecum.</title>
        <authorList>
            <person name="Medvecky M."/>
            <person name="Cejkova D."/>
            <person name="Polansky O."/>
            <person name="Karasova D."/>
            <person name="Kubasova T."/>
            <person name="Cizek A."/>
            <person name="Rychlik I."/>
        </authorList>
    </citation>
    <scope>NUCLEOTIDE SEQUENCE [LARGE SCALE GENOMIC DNA]</scope>
    <source>
        <strain evidence="15">An5</strain>
    </source>
</reference>
<dbReference type="InterPro" id="IPR027417">
    <property type="entry name" value="P-loop_NTPase"/>
</dbReference>
<comment type="subcellular location">
    <subcellularLocation>
        <location evidence="1">Cell inner membrane</location>
        <topology evidence="1">Multi-pass membrane protein</topology>
    </subcellularLocation>
</comment>
<dbReference type="SUPFAM" id="SSF52540">
    <property type="entry name" value="P-loop containing nucleoside triphosphate hydrolases"/>
    <property type="match status" value="1"/>
</dbReference>
<name>A0A1Y3XX56_9ACTN</name>
<dbReference type="FunFam" id="3.40.50.300:FF:000221">
    <property type="entry name" value="Multidrug ABC transporter ATP-binding protein"/>
    <property type="match status" value="1"/>
</dbReference>
<comment type="caution">
    <text evidence="14">The sequence shown here is derived from an EMBL/GenBank/DDBJ whole genome shotgun (WGS) entry which is preliminary data.</text>
</comment>
<evidence type="ECO:0000259" key="13">
    <source>
        <dbReference type="PROSITE" id="PS50929"/>
    </source>
</evidence>
<dbReference type="PANTHER" id="PTHR43394:SF1">
    <property type="entry name" value="ATP-BINDING CASSETTE SUB-FAMILY B MEMBER 10, MITOCHONDRIAL"/>
    <property type="match status" value="1"/>
</dbReference>
<feature type="region of interest" description="Disordered" evidence="10">
    <location>
        <begin position="573"/>
        <end position="611"/>
    </location>
</feature>
<feature type="transmembrane region" description="Helical" evidence="11">
    <location>
        <begin position="140"/>
        <end position="167"/>
    </location>
</feature>
<evidence type="ECO:0000313" key="14">
    <source>
        <dbReference type="EMBL" id="OUN89701.1"/>
    </source>
</evidence>
<dbReference type="SUPFAM" id="SSF90123">
    <property type="entry name" value="ABC transporter transmembrane region"/>
    <property type="match status" value="1"/>
</dbReference>
<sequence length="631" mass="68873">MIKTLMASIREYRRAAIATPIIVTGEVVMEVAIPFVTAQLINVIQAGATLGEMLPYAGVLVGMALASLAFGIGAGITCSQASCGFAKNLRHDVFAAVQRFSFANIDQFSASSLVTRLTTDITNVQLAYMMIIRTAVRCPLLLIAGIVMAFIMAGPMAFVFVVIVPILGFGLYKVVRTVHPIFRSVFHKYDALNESIEENVTGMRDVKSYVRQDYEKQKFGVAAQDVCRDFTRAEKILALNTPMMNFAVYTVFVVVIQFGSYLIISSKGTLLNVGQFSALTTYGFMILMALMMVSMVFAMIVMAQESAERIVEVIETEPTIENPAHPVTEMVDGSIDFDHVTFKYSEKAEHRALADIDLHIKSGETLGVMGGTGSAKTSLVNLISRLYDVTEGSVKVGGVDVRDYDLDYLRNNVAVVLQKNVLFSGTIKENLRWGDPDATYDELVEVCKLAQADEFIQTFPKKYDTYIEQGGTNVSGGQKQRLCIARALLKHPKVLILDDSTSAVDTKTDALIREGLAQYLPETTKIIIAQRTSSVEHADRILVLDNGHIAGLGTHDELMQTCDIYRDTYEQQNRTGAEEDLGDDSVVEGEEAAEGAVTEQLPEAPATPDVAGTVIALEENANPEGGAADEQ</sequence>
<feature type="transmembrane region" description="Helical" evidence="11">
    <location>
        <begin position="53"/>
        <end position="78"/>
    </location>
</feature>
<organism evidence="14 15">
    <name type="scientific">[Collinsella] massiliensis</name>
    <dbReference type="NCBI Taxonomy" id="1232426"/>
    <lineage>
        <taxon>Bacteria</taxon>
        <taxon>Bacillati</taxon>
        <taxon>Actinomycetota</taxon>
        <taxon>Coriobacteriia</taxon>
        <taxon>Coriobacteriales</taxon>
        <taxon>Coriobacteriaceae</taxon>
        <taxon>Enorma</taxon>
    </lineage>
</organism>
<feature type="domain" description="ABC transporter" evidence="12">
    <location>
        <begin position="335"/>
        <end position="571"/>
    </location>
</feature>
<evidence type="ECO:0000256" key="7">
    <source>
        <dbReference type="ARBA" id="ARBA00022989"/>
    </source>
</evidence>
<dbReference type="InterPro" id="IPR039421">
    <property type="entry name" value="Type_1_exporter"/>
</dbReference>
<dbReference type="PROSITE" id="PS00211">
    <property type="entry name" value="ABC_TRANSPORTER_1"/>
    <property type="match status" value="1"/>
</dbReference>
<evidence type="ECO:0000259" key="12">
    <source>
        <dbReference type="PROSITE" id="PS50893"/>
    </source>
</evidence>
<feature type="domain" description="ABC transmembrane type-1" evidence="13">
    <location>
        <begin position="21"/>
        <end position="302"/>
    </location>
</feature>
<evidence type="ECO:0000256" key="4">
    <source>
        <dbReference type="ARBA" id="ARBA00022692"/>
    </source>
</evidence>
<dbReference type="AlphaFoldDB" id="A0A1Y3XX56"/>
<keyword evidence="7 11" id="KW-1133">Transmembrane helix</keyword>
<evidence type="ECO:0000256" key="1">
    <source>
        <dbReference type="ARBA" id="ARBA00004429"/>
    </source>
</evidence>
<feature type="transmembrane region" description="Helical" evidence="11">
    <location>
        <begin position="246"/>
        <end position="264"/>
    </location>
</feature>
<accession>A0A1Y3XX56</accession>
<dbReference type="InterPro" id="IPR036640">
    <property type="entry name" value="ABC1_TM_sf"/>
</dbReference>